<dbReference type="InterPro" id="IPR000276">
    <property type="entry name" value="GPCR_Rhodpsn"/>
</dbReference>
<evidence type="ECO:0000256" key="2">
    <source>
        <dbReference type="ARBA" id="ARBA00010663"/>
    </source>
</evidence>
<evidence type="ECO:0000256" key="6">
    <source>
        <dbReference type="ARBA" id="ARBA00023136"/>
    </source>
</evidence>
<evidence type="ECO:0000256" key="1">
    <source>
        <dbReference type="ARBA" id="ARBA00004141"/>
    </source>
</evidence>
<feature type="transmembrane region" description="Helical" evidence="10">
    <location>
        <begin position="87"/>
        <end position="107"/>
    </location>
</feature>
<accession>A0A8E4JC93</accession>
<feature type="region of interest" description="Disordered" evidence="9">
    <location>
        <begin position="414"/>
        <end position="437"/>
    </location>
</feature>
<dbReference type="AlphaFoldDB" id="A0A8E4JC93"/>
<keyword evidence="4 10" id="KW-1133">Transmembrane helix</keyword>
<dbReference type="PANTHER" id="PTHR45695:SF9">
    <property type="entry name" value="LEUCOKININ RECEPTOR"/>
    <property type="match status" value="1"/>
</dbReference>
<dbReference type="PANTHER" id="PTHR45695">
    <property type="entry name" value="LEUCOKININ RECEPTOR-RELATED"/>
    <property type="match status" value="1"/>
</dbReference>
<dbReference type="Pfam" id="PF00001">
    <property type="entry name" value="7tm_1"/>
    <property type="match status" value="1"/>
</dbReference>
<dbReference type="GO" id="GO:0004930">
    <property type="term" value="F:G protein-coupled receptor activity"/>
    <property type="evidence" value="ECO:0007669"/>
    <property type="project" value="UniProtKB-KW"/>
</dbReference>
<evidence type="ECO:0000313" key="12">
    <source>
        <dbReference type="EMBL" id="QMX76589.1"/>
    </source>
</evidence>
<evidence type="ECO:0000256" key="4">
    <source>
        <dbReference type="ARBA" id="ARBA00022989"/>
    </source>
</evidence>
<dbReference type="RefSeq" id="XP_063589216.1">
    <property type="nucleotide sequence ID" value="XM_063733146.1"/>
</dbReference>
<evidence type="ECO:0000256" key="5">
    <source>
        <dbReference type="ARBA" id="ARBA00023040"/>
    </source>
</evidence>
<keyword evidence="6 10" id="KW-0472">Membrane</keyword>
<evidence type="ECO:0000256" key="8">
    <source>
        <dbReference type="ARBA" id="ARBA00023224"/>
    </source>
</evidence>
<dbReference type="GeneID" id="134766288"/>
<evidence type="ECO:0000256" key="7">
    <source>
        <dbReference type="ARBA" id="ARBA00023170"/>
    </source>
</evidence>
<reference evidence="12" key="1">
    <citation type="submission" date="2019-06" db="EMBL/GenBank/DDBJ databases">
        <title>Molecular mechanism of ligand - receptor interaction in Penaeus indicus.</title>
        <authorList>
            <person name="James N."/>
            <person name="Tomy S."/>
        </authorList>
    </citation>
    <scope>NUCLEOTIDE SEQUENCE</scope>
    <source>
        <tissue evidence="12">Hepatopancreas</tissue>
    </source>
</reference>
<comment type="subcellular location">
    <subcellularLocation>
        <location evidence="1">Membrane</location>
        <topology evidence="1">Multi-pass membrane protein</topology>
    </subcellularLocation>
</comment>
<evidence type="ECO:0000256" key="3">
    <source>
        <dbReference type="ARBA" id="ARBA00022692"/>
    </source>
</evidence>
<dbReference type="PROSITE" id="PS50262">
    <property type="entry name" value="G_PROTEIN_RECEP_F1_2"/>
    <property type="match status" value="1"/>
</dbReference>
<dbReference type="RefSeq" id="XP_063589217.1">
    <property type="nucleotide sequence ID" value="XM_063733147.1"/>
</dbReference>
<organism evidence="12">
    <name type="scientific">Penaeus indicus</name>
    <name type="common">Indian white prawn</name>
    <name type="synonym">Fenneropenaeus indicus</name>
    <dbReference type="NCBI Taxonomy" id="29960"/>
    <lineage>
        <taxon>Eukaryota</taxon>
        <taxon>Metazoa</taxon>
        <taxon>Ecdysozoa</taxon>
        <taxon>Arthropoda</taxon>
        <taxon>Crustacea</taxon>
        <taxon>Multicrustacea</taxon>
        <taxon>Malacostraca</taxon>
        <taxon>Eumalacostraca</taxon>
        <taxon>Eucarida</taxon>
        <taxon>Decapoda</taxon>
        <taxon>Dendrobranchiata</taxon>
        <taxon>Penaeoidea</taxon>
        <taxon>Penaeidae</taxon>
        <taxon>Penaeus</taxon>
    </lineage>
</organism>
<dbReference type="RefSeq" id="XP_063589215.1">
    <property type="nucleotide sequence ID" value="XM_063733145.1"/>
</dbReference>
<keyword evidence="5" id="KW-0297">G-protein coupled receptor</keyword>
<keyword evidence="8" id="KW-0807">Transducer</keyword>
<dbReference type="InterPro" id="IPR017452">
    <property type="entry name" value="GPCR_Rhodpsn_7TM"/>
</dbReference>
<evidence type="ECO:0000256" key="10">
    <source>
        <dbReference type="SAM" id="Phobius"/>
    </source>
</evidence>
<feature type="domain" description="G-protein coupled receptors family 1 profile" evidence="11">
    <location>
        <begin position="66"/>
        <end position="326"/>
    </location>
</feature>
<dbReference type="EMBL" id="MN095232">
    <property type="protein sequence ID" value="QMX76589.1"/>
    <property type="molecule type" value="mRNA"/>
</dbReference>
<keyword evidence="3 10" id="KW-0812">Transmembrane</keyword>
<feature type="transmembrane region" description="Helical" evidence="10">
    <location>
        <begin position="260"/>
        <end position="279"/>
    </location>
</feature>
<feature type="transmembrane region" description="Helical" evidence="10">
    <location>
        <begin position="53"/>
        <end position="75"/>
    </location>
</feature>
<keyword evidence="7" id="KW-0675">Receptor</keyword>
<feature type="transmembrane region" description="Helical" evidence="10">
    <location>
        <begin position="209"/>
        <end position="239"/>
    </location>
</feature>
<protein>
    <submittedName>
        <fullName evidence="12">GPCR A 53 NEUFF2</fullName>
    </submittedName>
</protein>
<feature type="transmembrane region" description="Helical" evidence="10">
    <location>
        <begin position="167"/>
        <end position="189"/>
    </location>
</feature>
<dbReference type="GO" id="GO:0005886">
    <property type="term" value="C:plasma membrane"/>
    <property type="evidence" value="ECO:0007669"/>
    <property type="project" value="TreeGrafter"/>
</dbReference>
<comment type="similarity">
    <text evidence="2">Belongs to the G-protein coupled receptor 1 family.</text>
</comment>
<dbReference type="SUPFAM" id="SSF81321">
    <property type="entry name" value="Family A G protein-coupled receptor-like"/>
    <property type="match status" value="1"/>
</dbReference>
<dbReference type="PRINTS" id="PR00237">
    <property type="entry name" value="GPCRRHODOPSN"/>
</dbReference>
<name>A0A8E4JC93_PENIN</name>
<dbReference type="RefSeq" id="XP_063589214.1">
    <property type="nucleotide sequence ID" value="XM_063733144.1"/>
</dbReference>
<dbReference type="RefSeq" id="XP_063589213.1">
    <property type="nucleotide sequence ID" value="XM_063733143.1"/>
</dbReference>
<sequence>MLYPNLTEESTKVSCNETCCIYSDNKTICFGDYNFTDRTNLTFPEPWELGVRYAFASLTMLVGASGNLCIIIILLKNKILLRTSVNHFILNMSVADLITSLAGPIPFTIRDTHQLWVLGETWCHLEGYIQILVMLVSVTSLATISFDRMMGVVYPFHKHLGSWGSRAIILGFWLLSAVLALPFSFYRVYTVRIWQDITERTCGEQRDELRIWWIAVIIALTWLPLLIMVISYTVIFVYLRKGVPVTARREHPAILHLKKRVVRMMFVIVLVFILSWLPFQIMKIFEDKYIDDSGQYLPDKEAEYKVLLSVSHYMMYTNTAVNPLIYALMHQTFRRAFRVTFTCFYRKKPSLILRPSRGTNRYVWSTDGSVYADNMNKQKLKLRDRLRRAPHVTPQALVCTPALAASIALQQSIQRSSSDAEDKEEVPMTQLEAPPAKTKDRLSAFVNEGYVRDLSQRSLSVASTGALGHLITEVIEEESSSDVDNSERIL</sequence>
<evidence type="ECO:0000259" key="11">
    <source>
        <dbReference type="PROSITE" id="PS50262"/>
    </source>
</evidence>
<dbReference type="Gene3D" id="1.20.1070.10">
    <property type="entry name" value="Rhodopsin 7-helix transmembrane proteins"/>
    <property type="match status" value="1"/>
</dbReference>
<evidence type="ECO:0000256" key="9">
    <source>
        <dbReference type="SAM" id="MobiDB-lite"/>
    </source>
</evidence>
<feature type="transmembrane region" description="Helical" evidence="10">
    <location>
        <begin position="127"/>
        <end position="146"/>
    </location>
</feature>
<proteinExistence type="evidence at transcript level"/>